<reference evidence="2 3" key="1">
    <citation type="journal article" date="2024" name="Plant J.">
        <title>Genome sequences and population genomics reveal climatic adaptation and genomic divergence between two closely related sweetgum species.</title>
        <authorList>
            <person name="Xu W.Q."/>
            <person name="Ren C.Q."/>
            <person name="Zhang X.Y."/>
            <person name="Comes H.P."/>
            <person name="Liu X.H."/>
            <person name="Li Y.G."/>
            <person name="Kettle C.J."/>
            <person name="Jalonen R."/>
            <person name="Gaisberger H."/>
            <person name="Ma Y.Z."/>
            <person name="Qiu Y.X."/>
        </authorList>
    </citation>
    <scope>NUCLEOTIDE SEQUENCE [LARGE SCALE GENOMIC DNA]</scope>
    <source>
        <strain evidence="2">Hangzhou</strain>
    </source>
</reference>
<sequence length="193" mass="21839">MSGHLQNLLKSLLIYLSPPITGLEMAPCSSSSHLPLMDLSQKQDFTSHYGPIYCTSNWWAQQEEEEEEEEEAMSWKKDGIGRVKSHICGRGVRGCRFPGDLHVSVAYTLLGCNELSATMNARALNKFFQGSKLWRYNGVEENRGKEDIKMQVNKLQDIYNDETLDYKKNLQKLFAALSKANTVTSFPSHSLLS</sequence>
<feature type="chain" id="PRO_5042991190" evidence="1">
    <location>
        <begin position="23"/>
        <end position="193"/>
    </location>
</feature>
<proteinExistence type="predicted"/>
<keyword evidence="3" id="KW-1185">Reference proteome</keyword>
<feature type="signal peptide" evidence="1">
    <location>
        <begin position="1"/>
        <end position="22"/>
    </location>
</feature>
<evidence type="ECO:0000313" key="2">
    <source>
        <dbReference type="EMBL" id="KAK9282851.1"/>
    </source>
</evidence>
<evidence type="ECO:0000313" key="3">
    <source>
        <dbReference type="Proteomes" id="UP001415857"/>
    </source>
</evidence>
<protein>
    <submittedName>
        <fullName evidence="2">Uncharacterized protein</fullName>
    </submittedName>
</protein>
<evidence type="ECO:0000256" key="1">
    <source>
        <dbReference type="SAM" id="SignalP"/>
    </source>
</evidence>
<comment type="caution">
    <text evidence="2">The sequence shown here is derived from an EMBL/GenBank/DDBJ whole genome shotgun (WGS) entry which is preliminary data.</text>
</comment>
<accession>A0AAP0WZH5</accession>
<dbReference type="AlphaFoldDB" id="A0AAP0WZH5"/>
<name>A0AAP0WZH5_LIQFO</name>
<dbReference type="Proteomes" id="UP001415857">
    <property type="component" value="Unassembled WGS sequence"/>
</dbReference>
<keyword evidence="1" id="KW-0732">Signal</keyword>
<organism evidence="2 3">
    <name type="scientific">Liquidambar formosana</name>
    <name type="common">Formosan gum</name>
    <dbReference type="NCBI Taxonomy" id="63359"/>
    <lineage>
        <taxon>Eukaryota</taxon>
        <taxon>Viridiplantae</taxon>
        <taxon>Streptophyta</taxon>
        <taxon>Embryophyta</taxon>
        <taxon>Tracheophyta</taxon>
        <taxon>Spermatophyta</taxon>
        <taxon>Magnoliopsida</taxon>
        <taxon>eudicotyledons</taxon>
        <taxon>Gunneridae</taxon>
        <taxon>Pentapetalae</taxon>
        <taxon>Saxifragales</taxon>
        <taxon>Altingiaceae</taxon>
        <taxon>Liquidambar</taxon>
    </lineage>
</organism>
<dbReference type="EMBL" id="JBBPBK010000006">
    <property type="protein sequence ID" value="KAK9282851.1"/>
    <property type="molecule type" value="Genomic_DNA"/>
</dbReference>
<gene>
    <name evidence="2" type="ORF">L1049_011074</name>
</gene>